<keyword evidence="1" id="KW-1133">Transmembrane helix</keyword>
<dbReference type="Proteomes" id="UP000293995">
    <property type="component" value="Chromosome"/>
</dbReference>
<dbReference type="KEGG" id="mprt:ET475_06725"/>
<reference evidence="2 3" key="1">
    <citation type="submission" date="2019-01" db="EMBL/GenBank/DDBJ databases">
        <title>Genome sequencing of strain DFW100M-13.</title>
        <authorList>
            <person name="Heo J."/>
            <person name="Kim S.-J."/>
            <person name="Kim J.-S."/>
            <person name="Hong S.-B."/>
            <person name="Kwon S.-W."/>
        </authorList>
    </citation>
    <scope>NUCLEOTIDE SEQUENCE [LARGE SCALE GENOMIC DNA]</scope>
    <source>
        <strain evidence="2 3">DFW100M-13</strain>
    </source>
</reference>
<gene>
    <name evidence="2" type="ORF">ET475_06725</name>
</gene>
<feature type="transmembrane region" description="Helical" evidence="1">
    <location>
        <begin position="51"/>
        <end position="71"/>
    </location>
</feature>
<protein>
    <submittedName>
        <fullName evidence="2">Uncharacterized protein</fullName>
    </submittedName>
</protein>
<keyword evidence="3" id="KW-1185">Reference proteome</keyword>
<feature type="transmembrane region" description="Helical" evidence="1">
    <location>
        <begin position="141"/>
        <end position="165"/>
    </location>
</feature>
<feature type="transmembrane region" description="Helical" evidence="1">
    <location>
        <begin position="185"/>
        <end position="203"/>
    </location>
</feature>
<sequence length="209" mass="22379">MPSHERSRRRDDGLRTTDRLARRPGWAFACWLFVLVAIGVVQIVRLQWFDAAVFFGAAPVATLTATGHLSARGSSHRMPLPALSAAAAVLGAILCFLPRHGVLMQVVVIAIGAIAALVAASGRAVTRPDRPTTFSPGIRRLALAWAVIIVLGCVWELIQFILGLVQPDAAWFALSDLLDPLAGTVPGKILVVAAWLAGGVWLLRRGGRR</sequence>
<organism evidence="2 3">
    <name type="scientific">Microbacterium protaetiae</name>
    <dbReference type="NCBI Taxonomy" id="2509458"/>
    <lineage>
        <taxon>Bacteria</taxon>
        <taxon>Bacillati</taxon>
        <taxon>Actinomycetota</taxon>
        <taxon>Actinomycetes</taxon>
        <taxon>Micrococcales</taxon>
        <taxon>Microbacteriaceae</taxon>
        <taxon>Microbacterium</taxon>
    </lineage>
</organism>
<dbReference type="EMBL" id="CP035494">
    <property type="protein sequence ID" value="QAY59715.1"/>
    <property type="molecule type" value="Genomic_DNA"/>
</dbReference>
<evidence type="ECO:0000313" key="3">
    <source>
        <dbReference type="Proteomes" id="UP000293995"/>
    </source>
</evidence>
<keyword evidence="1" id="KW-0472">Membrane</keyword>
<dbReference type="RefSeq" id="WP_129387610.1">
    <property type="nucleotide sequence ID" value="NZ_CP035494.1"/>
</dbReference>
<evidence type="ECO:0000313" key="2">
    <source>
        <dbReference type="EMBL" id="QAY59715.1"/>
    </source>
</evidence>
<feature type="transmembrane region" description="Helical" evidence="1">
    <location>
        <begin position="78"/>
        <end position="96"/>
    </location>
</feature>
<proteinExistence type="predicted"/>
<dbReference type="AlphaFoldDB" id="A0A4P6EBY6"/>
<evidence type="ECO:0000256" key="1">
    <source>
        <dbReference type="SAM" id="Phobius"/>
    </source>
</evidence>
<keyword evidence="1" id="KW-0812">Transmembrane</keyword>
<dbReference type="OrthoDB" id="5074128at2"/>
<feature type="transmembrane region" description="Helical" evidence="1">
    <location>
        <begin position="102"/>
        <end position="120"/>
    </location>
</feature>
<name>A0A4P6EBY6_9MICO</name>
<feature type="transmembrane region" description="Helical" evidence="1">
    <location>
        <begin position="25"/>
        <end position="45"/>
    </location>
</feature>
<accession>A0A4P6EBY6</accession>